<feature type="transmembrane region" description="Helical" evidence="6">
    <location>
        <begin position="40"/>
        <end position="62"/>
    </location>
</feature>
<dbReference type="EMBL" id="BAABJZ010000008">
    <property type="protein sequence ID" value="GAA4876415.1"/>
    <property type="molecule type" value="Genomic_DNA"/>
</dbReference>
<proteinExistence type="predicted"/>
<organism evidence="8 9">
    <name type="scientific">Ferrimonas pelagia</name>
    <dbReference type="NCBI Taxonomy" id="1177826"/>
    <lineage>
        <taxon>Bacteria</taxon>
        <taxon>Pseudomonadati</taxon>
        <taxon>Pseudomonadota</taxon>
        <taxon>Gammaproteobacteria</taxon>
        <taxon>Alteromonadales</taxon>
        <taxon>Ferrimonadaceae</taxon>
        <taxon>Ferrimonas</taxon>
    </lineage>
</organism>
<comment type="subcellular location">
    <subcellularLocation>
        <location evidence="1">Cell membrane</location>
        <topology evidence="1">Multi-pass membrane protein</topology>
    </subcellularLocation>
</comment>
<dbReference type="Pfam" id="PF06271">
    <property type="entry name" value="RDD"/>
    <property type="match status" value="1"/>
</dbReference>
<evidence type="ECO:0000256" key="2">
    <source>
        <dbReference type="ARBA" id="ARBA00022475"/>
    </source>
</evidence>
<keyword evidence="4 6" id="KW-1133">Transmembrane helix</keyword>
<name>A0ABP9EGN3_9GAMM</name>
<evidence type="ECO:0000256" key="1">
    <source>
        <dbReference type="ARBA" id="ARBA00004651"/>
    </source>
</evidence>
<dbReference type="PANTHER" id="PTHR36115:SF4">
    <property type="entry name" value="MEMBRANE PROTEIN"/>
    <property type="match status" value="1"/>
</dbReference>
<evidence type="ECO:0000256" key="4">
    <source>
        <dbReference type="ARBA" id="ARBA00022989"/>
    </source>
</evidence>
<sequence>MEPNYGGFWLRFLAGFIDTLLIMMVLIPAFSLFFGAEFQLLGRAGPILSYLLPAIAIIILWIQRSTTPGKAILRLKIVDATTGGKPTAKQMMVRYLGYYAATLPLFIGMLWMGWDPKKQGWHDKMAGTLVVRLPKPGSDN</sequence>
<evidence type="ECO:0000313" key="9">
    <source>
        <dbReference type="Proteomes" id="UP001499988"/>
    </source>
</evidence>
<evidence type="ECO:0000256" key="5">
    <source>
        <dbReference type="ARBA" id="ARBA00023136"/>
    </source>
</evidence>
<gene>
    <name evidence="8" type="ORF">GCM10023333_07100</name>
</gene>
<evidence type="ECO:0000313" key="8">
    <source>
        <dbReference type="EMBL" id="GAA4876415.1"/>
    </source>
</evidence>
<dbReference type="PANTHER" id="PTHR36115">
    <property type="entry name" value="PROLINE-RICH ANTIGEN HOMOLOG-RELATED"/>
    <property type="match status" value="1"/>
</dbReference>
<evidence type="ECO:0000256" key="6">
    <source>
        <dbReference type="SAM" id="Phobius"/>
    </source>
</evidence>
<feature type="transmembrane region" description="Helical" evidence="6">
    <location>
        <begin position="95"/>
        <end position="114"/>
    </location>
</feature>
<feature type="transmembrane region" description="Helical" evidence="6">
    <location>
        <begin position="12"/>
        <end position="34"/>
    </location>
</feature>
<keyword evidence="3 6" id="KW-0812">Transmembrane</keyword>
<accession>A0ABP9EGN3</accession>
<keyword evidence="5 6" id="KW-0472">Membrane</keyword>
<protein>
    <submittedName>
        <fullName evidence="8">RDD family protein</fullName>
    </submittedName>
</protein>
<dbReference type="InterPro" id="IPR051791">
    <property type="entry name" value="Pra-immunoreactive"/>
</dbReference>
<comment type="caution">
    <text evidence="8">The sequence shown here is derived from an EMBL/GenBank/DDBJ whole genome shotgun (WGS) entry which is preliminary data.</text>
</comment>
<dbReference type="Proteomes" id="UP001499988">
    <property type="component" value="Unassembled WGS sequence"/>
</dbReference>
<keyword evidence="2" id="KW-1003">Cell membrane</keyword>
<dbReference type="InterPro" id="IPR010432">
    <property type="entry name" value="RDD"/>
</dbReference>
<dbReference type="RefSeq" id="WP_345333482.1">
    <property type="nucleotide sequence ID" value="NZ_BAABJZ010000008.1"/>
</dbReference>
<evidence type="ECO:0000259" key="7">
    <source>
        <dbReference type="Pfam" id="PF06271"/>
    </source>
</evidence>
<evidence type="ECO:0000256" key="3">
    <source>
        <dbReference type="ARBA" id="ARBA00022692"/>
    </source>
</evidence>
<reference evidence="9" key="1">
    <citation type="journal article" date="2019" name="Int. J. Syst. Evol. Microbiol.">
        <title>The Global Catalogue of Microorganisms (GCM) 10K type strain sequencing project: providing services to taxonomists for standard genome sequencing and annotation.</title>
        <authorList>
            <consortium name="The Broad Institute Genomics Platform"/>
            <consortium name="The Broad Institute Genome Sequencing Center for Infectious Disease"/>
            <person name="Wu L."/>
            <person name="Ma J."/>
        </authorList>
    </citation>
    <scope>NUCLEOTIDE SEQUENCE [LARGE SCALE GENOMIC DNA]</scope>
    <source>
        <strain evidence="9">JCM 18401</strain>
    </source>
</reference>
<feature type="domain" description="RDD" evidence="7">
    <location>
        <begin position="5"/>
        <end position="127"/>
    </location>
</feature>
<keyword evidence="9" id="KW-1185">Reference proteome</keyword>